<evidence type="ECO:0000256" key="1">
    <source>
        <dbReference type="SAM" id="Phobius"/>
    </source>
</evidence>
<gene>
    <name evidence="2" type="ORF">S12H4_34102</name>
</gene>
<proteinExistence type="predicted"/>
<organism evidence="2">
    <name type="scientific">marine sediment metagenome</name>
    <dbReference type="NCBI Taxonomy" id="412755"/>
    <lineage>
        <taxon>unclassified sequences</taxon>
        <taxon>metagenomes</taxon>
        <taxon>ecological metagenomes</taxon>
    </lineage>
</organism>
<keyword evidence="1" id="KW-1133">Transmembrane helix</keyword>
<keyword evidence="1" id="KW-0812">Transmembrane</keyword>
<keyword evidence="1" id="KW-0472">Membrane</keyword>
<protein>
    <submittedName>
        <fullName evidence="2">Uncharacterized protein</fullName>
    </submittedName>
</protein>
<name>X1TC31_9ZZZZ</name>
<feature type="transmembrane region" description="Helical" evidence="1">
    <location>
        <begin position="13"/>
        <end position="34"/>
    </location>
</feature>
<comment type="caution">
    <text evidence="2">The sequence shown here is derived from an EMBL/GenBank/DDBJ whole genome shotgun (WGS) entry which is preliminary data.</text>
</comment>
<evidence type="ECO:0000313" key="2">
    <source>
        <dbReference type="EMBL" id="GAI88926.1"/>
    </source>
</evidence>
<reference evidence="2" key="1">
    <citation type="journal article" date="2014" name="Front. Microbiol.">
        <title>High frequency of phylogenetically diverse reductive dehalogenase-homologous genes in deep subseafloor sedimentary metagenomes.</title>
        <authorList>
            <person name="Kawai M."/>
            <person name="Futagami T."/>
            <person name="Toyoda A."/>
            <person name="Takaki Y."/>
            <person name="Nishi S."/>
            <person name="Hori S."/>
            <person name="Arai W."/>
            <person name="Tsubouchi T."/>
            <person name="Morono Y."/>
            <person name="Uchiyama I."/>
            <person name="Ito T."/>
            <person name="Fujiyama A."/>
            <person name="Inagaki F."/>
            <person name="Takami H."/>
        </authorList>
    </citation>
    <scope>NUCLEOTIDE SEQUENCE</scope>
    <source>
        <strain evidence="2">Expedition CK06-06</strain>
    </source>
</reference>
<dbReference type="AlphaFoldDB" id="X1TC31"/>
<dbReference type="EMBL" id="BARW01020151">
    <property type="protein sequence ID" value="GAI88926.1"/>
    <property type="molecule type" value="Genomic_DNA"/>
</dbReference>
<feature type="non-terminal residue" evidence="2">
    <location>
        <position position="1"/>
    </location>
</feature>
<accession>X1TC31</accession>
<sequence length="35" mass="3621">GAEIYIPEELKKALSVIGIVGGTIGAIALALWILK</sequence>